<dbReference type="PROSITE" id="PS01186">
    <property type="entry name" value="EGF_2"/>
    <property type="match status" value="1"/>
</dbReference>
<dbReference type="CDD" id="cd12087">
    <property type="entry name" value="TM_EGFR-like"/>
    <property type="match status" value="1"/>
</dbReference>
<feature type="domain" description="EGF-like" evidence="6 7">
    <location>
        <begin position="24"/>
        <end position="35"/>
    </location>
</feature>
<evidence type="ECO:0000259" key="7">
    <source>
        <dbReference type="PROSITE" id="PS01186"/>
    </source>
</evidence>
<evidence type="ECO:0000256" key="2">
    <source>
        <dbReference type="ARBA" id="ARBA00022679"/>
    </source>
</evidence>
<dbReference type="Gene3D" id="6.10.250.2930">
    <property type="match status" value="1"/>
</dbReference>
<evidence type="ECO:0000256" key="1">
    <source>
        <dbReference type="ARBA" id="ARBA00011902"/>
    </source>
</evidence>
<evidence type="ECO:0000256" key="4">
    <source>
        <dbReference type="ARBA" id="ARBA00023137"/>
    </source>
</evidence>
<dbReference type="EMBL" id="CAJNOR010003641">
    <property type="protein sequence ID" value="CAF1433685.1"/>
    <property type="molecule type" value="Genomic_DNA"/>
</dbReference>
<evidence type="ECO:0000256" key="5">
    <source>
        <dbReference type="SAM" id="Phobius"/>
    </source>
</evidence>
<evidence type="ECO:0000313" key="8">
    <source>
        <dbReference type="EMBL" id="CAF1433685.1"/>
    </source>
</evidence>
<accession>A0A815N9W9</accession>
<organism evidence="8 9">
    <name type="scientific">Adineta ricciae</name>
    <name type="common">Rotifer</name>
    <dbReference type="NCBI Taxonomy" id="249248"/>
    <lineage>
        <taxon>Eukaryota</taxon>
        <taxon>Metazoa</taxon>
        <taxon>Spiralia</taxon>
        <taxon>Gnathifera</taxon>
        <taxon>Rotifera</taxon>
        <taxon>Eurotatoria</taxon>
        <taxon>Bdelloidea</taxon>
        <taxon>Adinetida</taxon>
        <taxon>Adinetidae</taxon>
        <taxon>Adineta</taxon>
    </lineage>
</organism>
<feature type="transmembrane region" description="Helical" evidence="5">
    <location>
        <begin position="77"/>
        <end position="102"/>
    </location>
</feature>
<keyword evidence="3" id="KW-0418">Kinase</keyword>
<dbReference type="InterPro" id="IPR000742">
    <property type="entry name" value="EGF"/>
</dbReference>
<dbReference type="Proteomes" id="UP000663828">
    <property type="component" value="Unassembled WGS sequence"/>
</dbReference>
<proteinExistence type="predicted"/>
<gene>
    <name evidence="8" type="ORF">XAT740_LOCUS35925</name>
</gene>
<keyword evidence="5" id="KW-1133">Transmembrane helix</keyword>
<evidence type="ECO:0000313" key="9">
    <source>
        <dbReference type="Proteomes" id="UP000663828"/>
    </source>
</evidence>
<dbReference type="InterPro" id="IPR044912">
    <property type="entry name" value="Egfr_JX_dom"/>
</dbReference>
<evidence type="ECO:0000256" key="3">
    <source>
        <dbReference type="ARBA" id="ARBA00022777"/>
    </source>
</evidence>
<comment type="caution">
    <text evidence="8">The sequence shown here is derived from an EMBL/GenBank/DDBJ whole genome shotgun (WGS) entry which is preliminary data.</text>
</comment>
<keyword evidence="5" id="KW-0812">Transmembrane</keyword>
<sequence>MAVRDTCDLCVEGHGICIKDNTLCQCFAGFAGPTCLGIGLFVRMKCKVLDHCFSSVVYSDPVPISSTNNGNTSNVNIGAIIAGVLGGVLLTLTIGLVTFFLWRKRRGQRSKSLEVPVAPPKAEPVSTLYNFPLSQYDSSVSSASTMTYHLYEEIP</sequence>
<protein>
    <recommendedName>
        <fullName evidence="1">receptor protein-tyrosine kinase</fullName>
        <ecNumber evidence="1">2.7.10.1</ecNumber>
    </recommendedName>
</protein>
<reference evidence="8" key="1">
    <citation type="submission" date="2021-02" db="EMBL/GenBank/DDBJ databases">
        <authorList>
            <person name="Nowell W R."/>
        </authorList>
    </citation>
    <scope>NUCLEOTIDE SEQUENCE</scope>
</reference>
<evidence type="ECO:0000259" key="6">
    <source>
        <dbReference type="PROSITE" id="PS00022"/>
    </source>
</evidence>
<dbReference type="PROSITE" id="PS00022">
    <property type="entry name" value="EGF_1"/>
    <property type="match status" value="1"/>
</dbReference>
<keyword evidence="2" id="KW-0808">Transferase</keyword>
<dbReference type="EC" id="2.7.10.1" evidence="1"/>
<keyword evidence="4" id="KW-0829">Tyrosine-protein kinase</keyword>
<name>A0A815N9W9_ADIRI</name>
<dbReference type="AlphaFoldDB" id="A0A815N9W9"/>
<keyword evidence="9" id="KW-1185">Reference proteome</keyword>
<dbReference type="GO" id="GO:0004714">
    <property type="term" value="F:transmembrane receptor protein tyrosine kinase activity"/>
    <property type="evidence" value="ECO:0007669"/>
    <property type="project" value="UniProtKB-EC"/>
</dbReference>
<keyword evidence="5" id="KW-0472">Membrane</keyword>